<sequence>MSIPLQEPPTTSIQIATAAPRPIRRGVFMAFFLVVATMAAVIAGLTTALLKGQGMEVLTASGATFCSAFGLSVTSYLFLEKNS</sequence>
<dbReference type="AlphaFoldDB" id="A0A3D9ZJ85"/>
<gene>
    <name evidence="2" type="ORF">DFJ67_1927</name>
</gene>
<dbReference type="Proteomes" id="UP000256913">
    <property type="component" value="Unassembled WGS sequence"/>
</dbReference>
<keyword evidence="1" id="KW-1133">Transmembrane helix</keyword>
<accession>A0A3D9ZJ85</accession>
<evidence type="ECO:0000256" key="1">
    <source>
        <dbReference type="SAM" id="Phobius"/>
    </source>
</evidence>
<name>A0A3D9ZJ85_9ACTN</name>
<feature type="transmembrane region" description="Helical" evidence="1">
    <location>
        <begin position="27"/>
        <end position="50"/>
    </location>
</feature>
<proteinExistence type="predicted"/>
<comment type="caution">
    <text evidence="2">The sequence shown here is derived from an EMBL/GenBank/DDBJ whole genome shotgun (WGS) entry which is preliminary data.</text>
</comment>
<evidence type="ECO:0000313" key="3">
    <source>
        <dbReference type="Proteomes" id="UP000256913"/>
    </source>
</evidence>
<reference evidence="2 3" key="1">
    <citation type="submission" date="2018-08" db="EMBL/GenBank/DDBJ databases">
        <title>Sequencing the genomes of 1000 actinobacteria strains.</title>
        <authorList>
            <person name="Klenk H.-P."/>
        </authorList>
    </citation>
    <scope>NUCLEOTIDE SEQUENCE [LARGE SCALE GENOMIC DNA]</scope>
    <source>
        <strain evidence="2 3">DSM 44099</strain>
    </source>
</reference>
<organism evidence="2 3">
    <name type="scientific">Asanoa ferruginea</name>
    <dbReference type="NCBI Taxonomy" id="53367"/>
    <lineage>
        <taxon>Bacteria</taxon>
        <taxon>Bacillati</taxon>
        <taxon>Actinomycetota</taxon>
        <taxon>Actinomycetes</taxon>
        <taxon>Micromonosporales</taxon>
        <taxon>Micromonosporaceae</taxon>
        <taxon>Asanoa</taxon>
    </lineage>
</organism>
<protein>
    <submittedName>
        <fullName evidence="2">Uncharacterized protein</fullName>
    </submittedName>
</protein>
<keyword evidence="3" id="KW-1185">Reference proteome</keyword>
<evidence type="ECO:0000313" key="2">
    <source>
        <dbReference type="EMBL" id="REF95963.1"/>
    </source>
</evidence>
<dbReference type="EMBL" id="QUMQ01000001">
    <property type="protein sequence ID" value="REF95963.1"/>
    <property type="molecule type" value="Genomic_DNA"/>
</dbReference>
<dbReference type="RefSeq" id="WP_147315467.1">
    <property type="nucleotide sequence ID" value="NZ_BONB01000072.1"/>
</dbReference>
<keyword evidence="1" id="KW-0472">Membrane</keyword>
<keyword evidence="1" id="KW-0812">Transmembrane</keyword>
<feature type="transmembrane region" description="Helical" evidence="1">
    <location>
        <begin position="57"/>
        <end position="79"/>
    </location>
</feature>